<keyword evidence="2" id="KW-1185">Reference proteome</keyword>
<name>A0A160F2R0_9BACL</name>
<evidence type="ECO:0000313" key="1">
    <source>
        <dbReference type="EMBL" id="ANB59783.1"/>
    </source>
</evidence>
<dbReference type="EMBL" id="CP015438">
    <property type="protein sequence ID" value="ANB59783.1"/>
    <property type="molecule type" value="Genomic_DNA"/>
</dbReference>
<gene>
    <name evidence="1" type="ORF">GFC30_1725</name>
</gene>
<dbReference type="KEGG" id="aamy:GFC30_1725"/>
<proteinExistence type="predicted"/>
<sequence length="70" mass="8149">MIAMFHIGDCVIYALDGTRGIVLEVTDDRCHVLWEDYFVSWEKKELLKIDEELTKKQTIRVSSNVSHPLL</sequence>
<dbReference type="Proteomes" id="UP000076865">
    <property type="component" value="Chromosome"/>
</dbReference>
<dbReference type="AlphaFoldDB" id="A0A160F2R0"/>
<protein>
    <submittedName>
        <fullName evidence="1">Uncharacterized protein</fullName>
    </submittedName>
</protein>
<evidence type="ECO:0000313" key="2">
    <source>
        <dbReference type="Proteomes" id="UP000076865"/>
    </source>
</evidence>
<reference evidence="1 2" key="1">
    <citation type="journal article" date="2006" name="Syst. Appl. Microbiol.">
        <title>Anoxybacillus amylolyticus sp. nov., a thermophilic amylase producing bacterium isolated from Mount Rittmann (Antarctica).</title>
        <authorList>
            <person name="Poli A."/>
            <person name="Esposito E."/>
            <person name="Lama L."/>
            <person name="Orlando P."/>
            <person name="Nicolaus G."/>
            <person name="de Appolonia F."/>
            <person name="Gambacorta A."/>
            <person name="Nicolaus B."/>
        </authorList>
    </citation>
    <scope>NUCLEOTIDE SEQUENCE [LARGE SCALE GENOMIC DNA]</scope>
    <source>
        <strain evidence="1 2">DSM 15939</strain>
    </source>
</reference>
<dbReference type="PATRIC" id="fig|294699.3.peg.1764"/>
<organism evidence="1 2">
    <name type="scientific">Anoxybacteroides amylolyticum</name>
    <dbReference type="NCBI Taxonomy" id="294699"/>
    <lineage>
        <taxon>Bacteria</taxon>
        <taxon>Bacillati</taxon>
        <taxon>Bacillota</taxon>
        <taxon>Bacilli</taxon>
        <taxon>Bacillales</taxon>
        <taxon>Anoxybacillaceae</taxon>
        <taxon>Anoxybacteroides</taxon>
    </lineage>
</organism>
<accession>A0A160F2R0</accession>